<evidence type="ECO:0000313" key="3">
    <source>
        <dbReference type="Proteomes" id="UP000198636"/>
    </source>
</evidence>
<gene>
    <name evidence="2" type="ORF">SAMN03080606_02368</name>
</gene>
<dbReference type="EMBL" id="FMUS01000014">
    <property type="protein sequence ID" value="SCY74306.1"/>
    <property type="molecule type" value="Genomic_DNA"/>
</dbReference>
<dbReference type="AlphaFoldDB" id="A0A1G5IDY8"/>
<protein>
    <submittedName>
        <fullName evidence="2">Uncharacterized protein</fullName>
    </submittedName>
</protein>
<feature type="transmembrane region" description="Helical" evidence="1">
    <location>
        <begin position="65"/>
        <end position="84"/>
    </location>
</feature>
<keyword evidence="1" id="KW-0472">Membrane</keyword>
<proteinExistence type="predicted"/>
<keyword evidence="1" id="KW-0812">Transmembrane</keyword>
<feature type="transmembrane region" description="Helical" evidence="1">
    <location>
        <begin position="29"/>
        <end position="53"/>
    </location>
</feature>
<accession>A0A1G5IDY8</accession>
<reference evidence="2 3" key="1">
    <citation type="submission" date="2016-10" db="EMBL/GenBank/DDBJ databases">
        <authorList>
            <person name="de Groot N.N."/>
        </authorList>
    </citation>
    <scope>NUCLEOTIDE SEQUENCE [LARGE SCALE GENOMIC DNA]</scope>
    <source>
        <strain evidence="2 3">DSM 18978</strain>
    </source>
</reference>
<dbReference type="RefSeq" id="WP_091543565.1">
    <property type="nucleotide sequence ID" value="NZ_FMUS01000014.1"/>
</dbReference>
<dbReference type="Proteomes" id="UP000198636">
    <property type="component" value="Unassembled WGS sequence"/>
</dbReference>
<feature type="transmembrane region" description="Helical" evidence="1">
    <location>
        <begin position="7"/>
        <end position="23"/>
    </location>
</feature>
<name>A0A1G5IDY8_9FIRM</name>
<sequence>MKLKKGFKLAVVLSVVIIINSFLKGGLRLASLVSSYIGITYPILLFFIPEYVAPSIKEDADLKKYKYFAILLIVFYIVFQLIYLI</sequence>
<keyword evidence="1" id="KW-1133">Transmembrane helix</keyword>
<keyword evidence="3" id="KW-1185">Reference proteome</keyword>
<evidence type="ECO:0000313" key="2">
    <source>
        <dbReference type="EMBL" id="SCY74306.1"/>
    </source>
</evidence>
<organism evidence="2 3">
    <name type="scientific">Alkaliphilus peptidifermentans DSM 18978</name>
    <dbReference type="NCBI Taxonomy" id="1120976"/>
    <lineage>
        <taxon>Bacteria</taxon>
        <taxon>Bacillati</taxon>
        <taxon>Bacillota</taxon>
        <taxon>Clostridia</taxon>
        <taxon>Peptostreptococcales</taxon>
        <taxon>Natronincolaceae</taxon>
        <taxon>Alkaliphilus</taxon>
    </lineage>
</organism>
<evidence type="ECO:0000256" key="1">
    <source>
        <dbReference type="SAM" id="Phobius"/>
    </source>
</evidence>